<evidence type="ECO:0000313" key="2">
    <source>
        <dbReference type="Proteomes" id="UP000752171"/>
    </source>
</evidence>
<gene>
    <name evidence="1" type="ORF">AMEX_G23628</name>
</gene>
<accession>A0A8T2L3I8</accession>
<evidence type="ECO:0000313" key="1">
    <source>
        <dbReference type="EMBL" id="KAG9263581.1"/>
    </source>
</evidence>
<organism evidence="1 2">
    <name type="scientific">Astyanax mexicanus</name>
    <name type="common">Blind cave fish</name>
    <name type="synonym">Astyanax fasciatus mexicanus</name>
    <dbReference type="NCBI Taxonomy" id="7994"/>
    <lineage>
        <taxon>Eukaryota</taxon>
        <taxon>Metazoa</taxon>
        <taxon>Chordata</taxon>
        <taxon>Craniata</taxon>
        <taxon>Vertebrata</taxon>
        <taxon>Euteleostomi</taxon>
        <taxon>Actinopterygii</taxon>
        <taxon>Neopterygii</taxon>
        <taxon>Teleostei</taxon>
        <taxon>Ostariophysi</taxon>
        <taxon>Characiformes</taxon>
        <taxon>Characoidei</taxon>
        <taxon>Acestrorhamphidae</taxon>
        <taxon>Acestrorhamphinae</taxon>
        <taxon>Astyanax</taxon>
    </lineage>
</organism>
<protein>
    <submittedName>
        <fullName evidence="1">Uncharacterized protein</fullName>
    </submittedName>
</protein>
<dbReference type="Gene3D" id="3.30.420.10">
    <property type="entry name" value="Ribonuclease H-like superfamily/Ribonuclease H"/>
    <property type="match status" value="1"/>
</dbReference>
<name>A0A8T2L3I8_ASTMX</name>
<dbReference type="AlphaFoldDB" id="A0A8T2L3I8"/>
<dbReference type="Proteomes" id="UP000752171">
    <property type="component" value="Unassembled WGS sequence"/>
</dbReference>
<proteinExistence type="predicted"/>
<dbReference type="InterPro" id="IPR036397">
    <property type="entry name" value="RNaseH_sf"/>
</dbReference>
<reference evidence="1 2" key="1">
    <citation type="submission" date="2021-07" db="EMBL/GenBank/DDBJ databases">
        <authorList>
            <person name="Imarazene B."/>
            <person name="Zahm M."/>
            <person name="Klopp C."/>
            <person name="Cabau C."/>
            <person name="Beille S."/>
            <person name="Jouanno E."/>
            <person name="Castinel A."/>
            <person name="Lluch J."/>
            <person name="Gil L."/>
            <person name="Kuchtly C."/>
            <person name="Lopez Roques C."/>
            <person name="Donnadieu C."/>
            <person name="Parrinello H."/>
            <person name="Journot L."/>
            <person name="Du K."/>
            <person name="Schartl M."/>
            <person name="Retaux S."/>
            <person name="Guiguen Y."/>
        </authorList>
    </citation>
    <scope>NUCLEOTIDE SEQUENCE [LARGE SCALE GENOMIC DNA]</scope>
    <source>
        <strain evidence="1">Pach_M1</strain>
        <tissue evidence="1">Testis</tissue>
    </source>
</reference>
<dbReference type="EMBL" id="JAICCE010000020">
    <property type="protein sequence ID" value="KAG9263581.1"/>
    <property type="molecule type" value="Genomic_DNA"/>
</dbReference>
<dbReference type="GO" id="GO:0003676">
    <property type="term" value="F:nucleic acid binding"/>
    <property type="evidence" value="ECO:0007669"/>
    <property type="project" value="InterPro"/>
</dbReference>
<comment type="caution">
    <text evidence="1">The sequence shown here is derived from an EMBL/GenBank/DDBJ whole genome shotgun (WGS) entry which is preliminary data.</text>
</comment>
<sequence length="122" mass="13923">MPTVTVKVYQQIRFTSINIYCTCLNDNNIKLLLHYTWQNIIPTIKCSGGNVVIWAWLTIIKGKVNSPVCQTIIQNKSLRVSVSLLKLVMQQDNDPKHISCHCIIAIQVYRTCEQFGIAQKCN</sequence>